<evidence type="ECO:0000256" key="5">
    <source>
        <dbReference type="ARBA" id="ARBA00012609"/>
    </source>
</evidence>
<keyword evidence="7 10" id="KW-0659">Purine metabolism</keyword>
<feature type="domain" description="Transthyretin/hydroxyisourate hydrolase" evidence="11">
    <location>
        <begin position="1"/>
        <end position="116"/>
    </location>
</feature>
<dbReference type="AlphaFoldDB" id="A0A3E0UHW3"/>
<evidence type="ECO:0000256" key="1">
    <source>
        <dbReference type="ARBA" id="ARBA00001043"/>
    </source>
</evidence>
<dbReference type="GO" id="GO:0033971">
    <property type="term" value="F:hydroxyisourate hydrolase activity"/>
    <property type="evidence" value="ECO:0007669"/>
    <property type="project" value="UniProtKB-EC"/>
</dbReference>
<name>A0A3E0UHW3_9GAMM</name>
<evidence type="ECO:0000256" key="10">
    <source>
        <dbReference type="RuleBase" id="RU361270"/>
    </source>
</evidence>
<evidence type="ECO:0000256" key="8">
    <source>
        <dbReference type="ARBA" id="ARBA00022801"/>
    </source>
</evidence>
<dbReference type="InterPro" id="IPR023416">
    <property type="entry name" value="Transthyretin/HIU_hydrolase_d"/>
</dbReference>
<dbReference type="OrthoDB" id="9792386at2"/>
<comment type="subunit">
    <text evidence="4 10">Homotetramer.</text>
</comment>
<comment type="similarity">
    <text evidence="3 10">Belongs to the transthyretin family. 5-hydroxyisourate hydrolase subfamily.</text>
</comment>
<feature type="binding site" evidence="9">
    <location>
        <position position="114"/>
    </location>
    <ligand>
        <name>substrate</name>
    </ligand>
</feature>
<comment type="catalytic activity">
    <reaction evidence="1 10">
        <text>5-hydroxyisourate + H2O = 5-hydroxy-2-oxo-4-ureido-2,5-dihydro-1H-imidazole-5-carboxylate + H(+)</text>
        <dbReference type="Rhea" id="RHEA:23736"/>
        <dbReference type="ChEBI" id="CHEBI:15377"/>
        <dbReference type="ChEBI" id="CHEBI:15378"/>
        <dbReference type="ChEBI" id="CHEBI:18072"/>
        <dbReference type="ChEBI" id="CHEBI:58639"/>
        <dbReference type="EC" id="3.5.2.17"/>
    </reaction>
</comment>
<feature type="binding site" evidence="9">
    <location>
        <position position="49"/>
    </location>
    <ligand>
        <name>substrate</name>
    </ligand>
</feature>
<dbReference type="Pfam" id="PF00576">
    <property type="entry name" value="Transthyretin"/>
    <property type="match status" value="1"/>
</dbReference>
<dbReference type="GO" id="GO:0006144">
    <property type="term" value="P:purine nucleobase metabolic process"/>
    <property type="evidence" value="ECO:0007669"/>
    <property type="project" value="UniProtKB-KW"/>
</dbReference>
<sequence length="117" mass="12962">MSRSPITTHILDTSTGQPASNVPVTLFQLNDTTNEWCELCAAKTDADGRLIDWLPAALAIAHGTYKLVFDIDAYQSQASEAPAFYPYAEICFRVLDDNHHHIPLLLSPFGYSTYRGS</sequence>
<comment type="caution">
    <text evidence="12">The sequence shown here is derived from an EMBL/GenBank/DDBJ whole genome shotgun (WGS) entry which is preliminary data.</text>
</comment>
<evidence type="ECO:0000256" key="2">
    <source>
        <dbReference type="ARBA" id="ARBA00002704"/>
    </source>
</evidence>
<protein>
    <recommendedName>
        <fullName evidence="6 10">5-hydroxyisourate hydrolase</fullName>
        <shortName evidence="10">HIU hydrolase</shortName>
        <shortName evidence="10">HIUHase</shortName>
        <ecNumber evidence="5 10">3.5.2.17</ecNumber>
    </recommendedName>
</protein>
<dbReference type="SUPFAM" id="SSF49472">
    <property type="entry name" value="Transthyretin (synonym: prealbumin)"/>
    <property type="match status" value="1"/>
</dbReference>
<dbReference type="InterPro" id="IPR023418">
    <property type="entry name" value="Thyroxine_BS"/>
</dbReference>
<reference evidence="12 13" key="1">
    <citation type="submission" date="2018-08" db="EMBL/GenBank/DDBJ databases">
        <title>Thalassotalea euphylliae genome.</title>
        <authorList>
            <person name="Summers S."/>
            <person name="Rice S.A."/>
            <person name="Freckelton M.L."/>
            <person name="Nedved B.T."/>
            <person name="Hadfield M.G."/>
        </authorList>
    </citation>
    <scope>NUCLEOTIDE SEQUENCE [LARGE SCALE GENOMIC DNA]</scope>
    <source>
        <strain evidence="12 13">H2</strain>
    </source>
</reference>
<evidence type="ECO:0000256" key="4">
    <source>
        <dbReference type="ARBA" id="ARBA00011881"/>
    </source>
</evidence>
<dbReference type="Proteomes" id="UP000256999">
    <property type="component" value="Unassembled WGS sequence"/>
</dbReference>
<dbReference type="Gene3D" id="2.60.40.180">
    <property type="entry name" value="Transthyretin/hydroxyisourate hydrolase domain"/>
    <property type="match status" value="1"/>
</dbReference>
<dbReference type="CDD" id="cd05822">
    <property type="entry name" value="TLP_HIUase"/>
    <property type="match status" value="1"/>
</dbReference>
<keyword evidence="8 10" id="KW-0378">Hydrolase</keyword>
<dbReference type="SMART" id="SM00095">
    <property type="entry name" value="TR_THY"/>
    <property type="match status" value="1"/>
</dbReference>
<proteinExistence type="inferred from homology"/>
<dbReference type="NCBIfam" id="TIGR02962">
    <property type="entry name" value="hdxy_isourate"/>
    <property type="match status" value="1"/>
</dbReference>
<dbReference type="RefSeq" id="WP_116000865.1">
    <property type="nucleotide sequence ID" value="NZ_QUOV01000001.1"/>
</dbReference>
<evidence type="ECO:0000256" key="3">
    <source>
        <dbReference type="ARBA" id="ARBA00009850"/>
    </source>
</evidence>
<evidence type="ECO:0000256" key="7">
    <source>
        <dbReference type="ARBA" id="ARBA00022631"/>
    </source>
</evidence>
<accession>A0A3E0UHW3</accession>
<dbReference type="PANTHER" id="PTHR10395">
    <property type="entry name" value="URICASE AND TRANSTHYRETIN-RELATED"/>
    <property type="match status" value="1"/>
</dbReference>
<evidence type="ECO:0000256" key="9">
    <source>
        <dbReference type="PIRSR" id="PIRSR600895-51"/>
    </source>
</evidence>
<comment type="function">
    <text evidence="2">Catalyzes the hydrolysis of 5-hydroxyisourate (HIU) to 2-oxo-4-hydroxy-4-carboxy-5-ureidoimidazoline (OHCU).</text>
</comment>
<feature type="binding site" evidence="9">
    <location>
        <position position="9"/>
    </location>
    <ligand>
        <name>substrate</name>
    </ligand>
</feature>
<dbReference type="EC" id="3.5.2.17" evidence="5 10"/>
<dbReference type="InterPro" id="IPR036817">
    <property type="entry name" value="Transthyretin/HIU_hydrolase_sf"/>
</dbReference>
<gene>
    <name evidence="12" type="primary">uraH</name>
    <name evidence="12" type="ORF">DXX92_13195</name>
</gene>
<dbReference type="PRINTS" id="PR00189">
    <property type="entry name" value="TRNSTHYRETIN"/>
</dbReference>
<dbReference type="PANTHER" id="PTHR10395:SF7">
    <property type="entry name" value="5-HYDROXYISOURATE HYDROLASE"/>
    <property type="match status" value="1"/>
</dbReference>
<dbReference type="InterPro" id="IPR014306">
    <property type="entry name" value="Hydroxyisourate_hydrolase"/>
</dbReference>
<dbReference type="InterPro" id="IPR000895">
    <property type="entry name" value="Transthyretin/HIU_hydrolase"/>
</dbReference>
<dbReference type="PROSITE" id="PS00768">
    <property type="entry name" value="TRANSTHYRETIN_1"/>
    <property type="match status" value="1"/>
</dbReference>
<dbReference type="EMBL" id="QUOV01000001">
    <property type="protein sequence ID" value="REL36197.1"/>
    <property type="molecule type" value="Genomic_DNA"/>
</dbReference>
<organism evidence="12 13">
    <name type="scientific">Thalassotalea euphylliae</name>
    <dbReference type="NCBI Taxonomy" id="1655234"/>
    <lineage>
        <taxon>Bacteria</taxon>
        <taxon>Pseudomonadati</taxon>
        <taxon>Pseudomonadota</taxon>
        <taxon>Gammaproteobacteria</taxon>
        <taxon>Alteromonadales</taxon>
        <taxon>Colwelliaceae</taxon>
        <taxon>Thalassotalea</taxon>
    </lineage>
</organism>
<evidence type="ECO:0000313" key="12">
    <source>
        <dbReference type="EMBL" id="REL36197.1"/>
    </source>
</evidence>
<evidence type="ECO:0000256" key="6">
    <source>
        <dbReference type="ARBA" id="ARBA00017539"/>
    </source>
</evidence>
<evidence type="ECO:0000313" key="13">
    <source>
        <dbReference type="Proteomes" id="UP000256999"/>
    </source>
</evidence>
<evidence type="ECO:0000259" key="11">
    <source>
        <dbReference type="SMART" id="SM00095"/>
    </source>
</evidence>